<evidence type="ECO:0008006" key="3">
    <source>
        <dbReference type="Google" id="ProtNLM"/>
    </source>
</evidence>
<dbReference type="SUPFAM" id="SSF52091">
    <property type="entry name" value="SpoIIaa-like"/>
    <property type="match status" value="1"/>
</dbReference>
<dbReference type="EMBL" id="JAVDVW010000001">
    <property type="protein sequence ID" value="MDR7098441.1"/>
    <property type="molecule type" value="Genomic_DNA"/>
</dbReference>
<reference evidence="1 2" key="1">
    <citation type="submission" date="2023-07" db="EMBL/GenBank/DDBJ databases">
        <title>Sorghum-associated microbial communities from plants grown in Nebraska, USA.</title>
        <authorList>
            <person name="Schachtman D."/>
        </authorList>
    </citation>
    <scope>NUCLEOTIDE SEQUENCE [LARGE SCALE GENOMIC DNA]</scope>
    <source>
        <strain evidence="1 2">BE187</strain>
    </source>
</reference>
<dbReference type="InterPro" id="IPR036513">
    <property type="entry name" value="STAS_dom_sf"/>
</dbReference>
<dbReference type="Proteomes" id="UP001267878">
    <property type="component" value="Unassembled WGS sequence"/>
</dbReference>
<dbReference type="InterPro" id="IPR038396">
    <property type="entry name" value="SpoIIAA-like_sf"/>
</dbReference>
<name>A0ABU1VLS9_9GAMM</name>
<dbReference type="Gene3D" id="3.40.50.10600">
    <property type="entry name" value="SpoIIaa-like domains"/>
    <property type="match status" value="1"/>
</dbReference>
<gene>
    <name evidence="1" type="ORF">J2X04_000788</name>
</gene>
<protein>
    <recommendedName>
        <fullName evidence="3">STAS/SEC14 domain-containing protein</fullName>
    </recommendedName>
</protein>
<proteinExistence type="predicted"/>
<organism evidence="1 2">
    <name type="scientific">Agrilutibacter niabensis</name>
    <dbReference type="NCBI Taxonomy" id="380628"/>
    <lineage>
        <taxon>Bacteria</taxon>
        <taxon>Pseudomonadati</taxon>
        <taxon>Pseudomonadota</taxon>
        <taxon>Gammaproteobacteria</taxon>
        <taxon>Lysobacterales</taxon>
        <taxon>Lysobacteraceae</taxon>
        <taxon>Agrilutibacter</taxon>
    </lineage>
</organism>
<sequence length="160" mass="17861">MNGRGFAAGCGHAPALAGHAAKREHAAMVEERHPDYALHLVEHGDHLQVHVSGDVDAQAVRIAYWREIVAEAKARGLRKMLVTDRKKGHPASQAELAELALVFHEEGRNFDRVAVIEPTPEFLPAIEYAEIFGQGMGINVRFFSDRREAERWLRYGSPDD</sequence>
<keyword evidence="2" id="KW-1185">Reference proteome</keyword>
<evidence type="ECO:0000313" key="1">
    <source>
        <dbReference type="EMBL" id="MDR7098441.1"/>
    </source>
</evidence>
<evidence type="ECO:0000313" key="2">
    <source>
        <dbReference type="Proteomes" id="UP001267878"/>
    </source>
</evidence>
<accession>A0ABU1VLS9</accession>
<comment type="caution">
    <text evidence="1">The sequence shown here is derived from an EMBL/GenBank/DDBJ whole genome shotgun (WGS) entry which is preliminary data.</text>
</comment>
<dbReference type="RefSeq" id="WP_310052362.1">
    <property type="nucleotide sequence ID" value="NZ_JAVDVW010000001.1"/>
</dbReference>